<feature type="non-terminal residue" evidence="2">
    <location>
        <position position="185"/>
    </location>
</feature>
<dbReference type="InterPro" id="IPR039421">
    <property type="entry name" value="Type_1_exporter"/>
</dbReference>
<proteinExistence type="predicted"/>
<organism evidence="2">
    <name type="scientific">mine drainage metagenome</name>
    <dbReference type="NCBI Taxonomy" id="410659"/>
    <lineage>
        <taxon>unclassified sequences</taxon>
        <taxon>metagenomes</taxon>
        <taxon>ecological metagenomes</taxon>
    </lineage>
</organism>
<evidence type="ECO:0000259" key="1">
    <source>
        <dbReference type="PROSITE" id="PS50893"/>
    </source>
</evidence>
<dbReference type="Gene3D" id="3.40.50.300">
    <property type="entry name" value="P-loop containing nucleotide triphosphate hydrolases"/>
    <property type="match status" value="1"/>
</dbReference>
<reference evidence="2" key="2">
    <citation type="journal article" date="2014" name="ISME J.">
        <title>Microbial stratification in low pH oxic and suboxic macroscopic growths along an acid mine drainage.</title>
        <authorList>
            <person name="Mendez-Garcia C."/>
            <person name="Mesa V."/>
            <person name="Sprenger R.R."/>
            <person name="Richter M."/>
            <person name="Diez M.S."/>
            <person name="Solano J."/>
            <person name="Bargiela R."/>
            <person name="Golyshina O.V."/>
            <person name="Manteca A."/>
            <person name="Ramos J.L."/>
            <person name="Gallego J.R."/>
            <person name="Llorente I."/>
            <person name="Martins Dos Santos V.A."/>
            <person name="Jensen O.N."/>
            <person name="Pelaez A.I."/>
            <person name="Sanchez J."/>
            <person name="Ferrer M."/>
        </authorList>
    </citation>
    <scope>NUCLEOTIDE SEQUENCE</scope>
</reference>
<dbReference type="InterPro" id="IPR003439">
    <property type="entry name" value="ABC_transporter-like_ATP-bd"/>
</dbReference>
<dbReference type="GO" id="GO:0042626">
    <property type="term" value="F:ATPase-coupled transmembrane transporter activity"/>
    <property type="evidence" value="ECO:0007669"/>
    <property type="project" value="TreeGrafter"/>
</dbReference>
<dbReference type="PANTHER" id="PTHR24221:SF654">
    <property type="entry name" value="ATP-BINDING CASSETTE SUB-FAMILY B MEMBER 6"/>
    <property type="match status" value="1"/>
</dbReference>
<keyword evidence="2" id="KW-0067">ATP-binding</keyword>
<dbReference type="GO" id="GO:0016887">
    <property type="term" value="F:ATP hydrolysis activity"/>
    <property type="evidence" value="ECO:0007669"/>
    <property type="project" value="InterPro"/>
</dbReference>
<protein>
    <submittedName>
        <fullName evidence="2">ABC transporter, ATP-binding/permease protein</fullName>
    </submittedName>
</protein>
<dbReference type="GO" id="GO:0005524">
    <property type="term" value="F:ATP binding"/>
    <property type="evidence" value="ECO:0007669"/>
    <property type="project" value="UniProtKB-KW"/>
</dbReference>
<comment type="caution">
    <text evidence="2">The sequence shown here is derived from an EMBL/GenBank/DDBJ whole genome shotgun (WGS) entry which is preliminary data.</text>
</comment>
<name>T1BQS9_9ZZZZ</name>
<dbReference type="PROSITE" id="PS50893">
    <property type="entry name" value="ABC_TRANSPORTER_2"/>
    <property type="match status" value="1"/>
</dbReference>
<evidence type="ECO:0000313" key="2">
    <source>
        <dbReference type="EMBL" id="EQD56340.1"/>
    </source>
</evidence>
<dbReference type="Pfam" id="PF00005">
    <property type="entry name" value="ABC_tran"/>
    <property type="match status" value="1"/>
</dbReference>
<dbReference type="SUPFAM" id="SSF52540">
    <property type="entry name" value="P-loop containing nucleoside triphosphate hydrolases"/>
    <property type="match status" value="1"/>
</dbReference>
<dbReference type="InterPro" id="IPR027417">
    <property type="entry name" value="P-loop_NTPase"/>
</dbReference>
<reference evidence="2" key="1">
    <citation type="submission" date="2013-08" db="EMBL/GenBank/DDBJ databases">
        <authorList>
            <person name="Mendez C."/>
            <person name="Richter M."/>
            <person name="Ferrer M."/>
            <person name="Sanchez J."/>
        </authorList>
    </citation>
    <scope>NUCLEOTIDE SEQUENCE</scope>
</reference>
<dbReference type="PANTHER" id="PTHR24221">
    <property type="entry name" value="ATP-BINDING CASSETTE SUB-FAMILY B"/>
    <property type="match status" value="1"/>
</dbReference>
<dbReference type="PROSITE" id="PS00211">
    <property type="entry name" value="ABC_TRANSPORTER_1"/>
    <property type="match status" value="1"/>
</dbReference>
<feature type="domain" description="ABC transporter" evidence="1">
    <location>
        <begin position="3"/>
        <end position="185"/>
    </location>
</feature>
<accession>T1BQS9</accession>
<dbReference type="InterPro" id="IPR017871">
    <property type="entry name" value="ABC_transporter-like_CS"/>
</dbReference>
<dbReference type="EMBL" id="AUZX01008311">
    <property type="protein sequence ID" value="EQD56340.1"/>
    <property type="molecule type" value="Genomic_DNA"/>
</dbReference>
<gene>
    <name evidence="2" type="ORF">B1A_11590</name>
</gene>
<keyword evidence="2" id="KW-0547">Nucleotide-binding</keyword>
<sequence>MLLRLYNPPLGTVYVDGHDIRTVSVESLRSVFGFVPQDSFLFSETISENIAFAVDDPEQDQVVRAAQIAAVHDNVVAFPQGYKTVVGERGVTLSGGQKQRVSIARAIIQDPPVLLLDDSLSAVDTQTEAAILDGVRSERSGRSNIIIAHRISAIAHADEILYLEDGHVVERGRHEDLLRLGGRYR</sequence>
<dbReference type="AlphaFoldDB" id="T1BQS9"/>